<reference evidence="2 3" key="1">
    <citation type="submission" date="2023-11" db="EMBL/GenBank/DDBJ databases">
        <title>Dfirmibasis_genome.</title>
        <authorList>
            <person name="Edelbroek B."/>
            <person name="Kjellin J."/>
            <person name="Jerlstrom-Hultqvist J."/>
            <person name="Soderbom F."/>
        </authorList>
    </citation>
    <scope>NUCLEOTIDE SEQUENCE [LARGE SCALE GENOMIC DNA]</scope>
    <source>
        <strain evidence="2 3">TNS-C-14</strain>
    </source>
</reference>
<dbReference type="Proteomes" id="UP001344447">
    <property type="component" value="Unassembled WGS sequence"/>
</dbReference>
<evidence type="ECO:0000313" key="2">
    <source>
        <dbReference type="EMBL" id="KAK5575028.1"/>
    </source>
</evidence>
<protein>
    <recommendedName>
        <fullName evidence="4">Transmembrane protein</fullName>
    </recommendedName>
</protein>
<name>A0AAN7U0V9_9MYCE</name>
<gene>
    <name evidence="2" type="ORF">RB653_010283</name>
</gene>
<feature type="chain" id="PRO_5043033482" description="Transmembrane protein" evidence="1">
    <location>
        <begin position="19"/>
        <end position="327"/>
    </location>
</feature>
<feature type="signal peptide" evidence="1">
    <location>
        <begin position="1"/>
        <end position="18"/>
    </location>
</feature>
<evidence type="ECO:0000313" key="3">
    <source>
        <dbReference type="Proteomes" id="UP001344447"/>
    </source>
</evidence>
<evidence type="ECO:0000256" key="1">
    <source>
        <dbReference type="SAM" id="SignalP"/>
    </source>
</evidence>
<evidence type="ECO:0008006" key="4">
    <source>
        <dbReference type="Google" id="ProtNLM"/>
    </source>
</evidence>
<proteinExistence type="predicted"/>
<dbReference type="AlphaFoldDB" id="A0AAN7U0V9"/>
<sequence>MKLVLILLVSFLISLASSNLLYSLTSYKGVTGKQTFNAINPNVNVYPTGIELDIQYQIISTISVDPDTLYILCSSEKTYYLLAYKVTENIIIEIGSIPSSVEINLPTQQVIFAHKIAYIINNSNVNGYIQVTILNFMNFSSRDISLQAYNYVKGSPVVTGINQYYEVMYLAYTGSDNSINAFSFNASIYEKTPNETIYSFYDITGVSSNKLSMIFNDGNAENIGDVYLVSENEDGSYIGCKIIEQGFRNTCQQVFNQQVFEGQPKLYNPLFISSDYQSLVFLCQNRFIPAAITLNILSINNEFSVSTYKVSNIWQEFQTKINVVFAW</sequence>
<keyword evidence="1" id="KW-0732">Signal</keyword>
<accession>A0AAN7U0V9</accession>
<keyword evidence="3" id="KW-1185">Reference proteome</keyword>
<organism evidence="2 3">
    <name type="scientific">Dictyostelium firmibasis</name>
    <dbReference type="NCBI Taxonomy" id="79012"/>
    <lineage>
        <taxon>Eukaryota</taxon>
        <taxon>Amoebozoa</taxon>
        <taxon>Evosea</taxon>
        <taxon>Eumycetozoa</taxon>
        <taxon>Dictyostelia</taxon>
        <taxon>Dictyosteliales</taxon>
        <taxon>Dictyosteliaceae</taxon>
        <taxon>Dictyostelium</taxon>
    </lineage>
</organism>
<comment type="caution">
    <text evidence="2">The sequence shown here is derived from an EMBL/GenBank/DDBJ whole genome shotgun (WGS) entry which is preliminary data.</text>
</comment>
<dbReference type="EMBL" id="JAVFKY010000006">
    <property type="protein sequence ID" value="KAK5575028.1"/>
    <property type="molecule type" value="Genomic_DNA"/>
</dbReference>